<dbReference type="Pfam" id="PF00891">
    <property type="entry name" value="Methyltransf_2"/>
    <property type="match status" value="1"/>
</dbReference>
<dbReference type="PANTHER" id="PTHR11746">
    <property type="entry name" value="O-METHYLTRANSFERASE"/>
    <property type="match status" value="1"/>
</dbReference>
<evidence type="ECO:0000256" key="1">
    <source>
        <dbReference type="ARBA" id="ARBA00022603"/>
    </source>
</evidence>
<dbReference type="EMBL" id="JACGWN010000014">
    <property type="protein sequence ID" value="KAL0405096.1"/>
    <property type="molecule type" value="Genomic_DNA"/>
</dbReference>
<dbReference type="GO" id="GO:0046983">
    <property type="term" value="F:protein dimerization activity"/>
    <property type="evidence" value="ECO:0007669"/>
    <property type="project" value="InterPro"/>
</dbReference>
<dbReference type="AlphaFoldDB" id="A0AAW2TK09"/>
<name>A0AAW2TK09_9LAMI</name>
<reference evidence="7" key="1">
    <citation type="submission" date="2020-06" db="EMBL/GenBank/DDBJ databases">
        <authorList>
            <person name="Li T."/>
            <person name="Hu X."/>
            <person name="Zhang T."/>
            <person name="Song X."/>
            <person name="Zhang H."/>
            <person name="Dai N."/>
            <person name="Sheng W."/>
            <person name="Hou X."/>
            <person name="Wei L."/>
        </authorList>
    </citation>
    <scope>NUCLEOTIDE SEQUENCE</scope>
    <source>
        <strain evidence="7">KEN1</strain>
        <tissue evidence="7">Leaf</tissue>
    </source>
</reference>
<comment type="caution">
    <text evidence="7">The sequence shown here is derived from an EMBL/GenBank/DDBJ whole genome shotgun (WGS) entry which is preliminary data.</text>
</comment>
<feature type="domain" description="O-methyltransferase C-terminal" evidence="5">
    <location>
        <begin position="133"/>
        <end position="212"/>
    </location>
</feature>
<dbReference type="Pfam" id="PF08100">
    <property type="entry name" value="Dimerisation"/>
    <property type="match status" value="1"/>
</dbReference>
<dbReference type="Gene3D" id="1.10.10.10">
    <property type="entry name" value="Winged helix-like DNA-binding domain superfamily/Winged helix DNA-binding domain"/>
    <property type="match status" value="1"/>
</dbReference>
<evidence type="ECO:0000256" key="2">
    <source>
        <dbReference type="ARBA" id="ARBA00022679"/>
    </source>
</evidence>
<dbReference type="GO" id="GO:0008171">
    <property type="term" value="F:O-methyltransferase activity"/>
    <property type="evidence" value="ECO:0007669"/>
    <property type="project" value="InterPro"/>
</dbReference>
<keyword evidence="1" id="KW-0489">Methyltransferase</keyword>
<keyword evidence="2" id="KW-0808">Transferase</keyword>
<dbReference type="InterPro" id="IPR036388">
    <property type="entry name" value="WH-like_DNA-bd_sf"/>
</dbReference>
<dbReference type="PROSITE" id="PS51683">
    <property type="entry name" value="SAM_OMT_II"/>
    <property type="match status" value="1"/>
</dbReference>
<protein>
    <submittedName>
        <fullName evidence="7">8-hydroxyquercetin 8-O-methyltransferase</fullName>
    </submittedName>
</protein>
<feature type="domain" description="O-methyltransferase dimerisation" evidence="6">
    <location>
        <begin position="21"/>
        <end position="111"/>
    </location>
</feature>
<dbReference type="InterPro" id="IPR029063">
    <property type="entry name" value="SAM-dependent_MTases_sf"/>
</dbReference>
<evidence type="ECO:0000256" key="4">
    <source>
        <dbReference type="ARBA" id="ARBA00034481"/>
    </source>
</evidence>
<dbReference type="InterPro" id="IPR036390">
    <property type="entry name" value="WH_DNA-bd_sf"/>
</dbReference>
<evidence type="ECO:0000313" key="7">
    <source>
        <dbReference type="EMBL" id="KAL0405096.1"/>
    </source>
</evidence>
<dbReference type="Gene3D" id="3.40.50.150">
    <property type="entry name" value="Vaccinia Virus protein VP39"/>
    <property type="match status" value="1"/>
</dbReference>
<dbReference type="SUPFAM" id="SSF46785">
    <property type="entry name" value="Winged helix' DNA-binding domain"/>
    <property type="match status" value="1"/>
</dbReference>
<evidence type="ECO:0000256" key="3">
    <source>
        <dbReference type="ARBA" id="ARBA00022691"/>
    </source>
</evidence>
<comment type="similarity">
    <text evidence="4">Belongs to the class I-like SAM-binding methyltransferase superfamily. Cation-independent O-methyltransferase family. COMT subfamily.</text>
</comment>
<dbReference type="InterPro" id="IPR012967">
    <property type="entry name" value="COMT_dimerisation"/>
</dbReference>
<organism evidence="7">
    <name type="scientific">Sesamum latifolium</name>
    <dbReference type="NCBI Taxonomy" id="2727402"/>
    <lineage>
        <taxon>Eukaryota</taxon>
        <taxon>Viridiplantae</taxon>
        <taxon>Streptophyta</taxon>
        <taxon>Embryophyta</taxon>
        <taxon>Tracheophyta</taxon>
        <taxon>Spermatophyta</taxon>
        <taxon>Magnoliopsida</taxon>
        <taxon>eudicotyledons</taxon>
        <taxon>Gunneridae</taxon>
        <taxon>Pentapetalae</taxon>
        <taxon>asterids</taxon>
        <taxon>lamiids</taxon>
        <taxon>Lamiales</taxon>
        <taxon>Pedaliaceae</taxon>
        <taxon>Sesamum</taxon>
    </lineage>
</organism>
<gene>
    <name evidence="7" type="ORF">Slati_3823500</name>
</gene>
<proteinExistence type="inferred from homology"/>
<dbReference type="FunFam" id="1.10.10.10:FF:000213">
    <property type="entry name" value="Coniferyl alcohol 9-O-methyltransferase"/>
    <property type="match status" value="1"/>
</dbReference>
<dbReference type="GO" id="GO:0032259">
    <property type="term" value="P:methylation"/>
    <property type="evidence" value="ECO:0007669"/>
    <property type="project" value="UniProtKB-KW"/>
</dbReference>
<evidence type="ECO:0000259" key="5">
    <source>
        <dbReference type="Pfam" id="PF00891"/>
    </source>
</evidence>
<dbReference type="InterPro" id="IPR001077">
    <property type="entry name" value="COMT_C"/>
</dbReference>
<keyword evidence="3" id="KW-0949">S-adenosyl-L-methionine</keyword>
<accession>A0AAW2TK09</accession>
<sequence length="213" mass="23860">MALPNGIESTEELLAAQAHVWNHMSSLINSMSLKCAIQLCIPDIIHKHNKPITLSQLIHSLPINKANSTCLARLMRILIHSKFFINVKISNDEEEEEEAYWLTPASRLLLRDEPLSIAPLALAMLDPVLVDPWHHVSEWFQNDRASPFVTKHGRLELIDQRNKFNEGMDSDARFVSSVVIKECRQVFDGLKSMVDVGGGIGTVARAITEAFPA</sequence>
<reference evidence="7" key="2">
    <citation type="journal article" date="2024" name="Plant">
        <title>Genomic evolution and insights into agronomic trait innovations of Sesamum species.</title>
        <authorList>
            <person name="Miao H."/>
            <person name="Wang L."/>
            <person name="Qu L."/>
            <person name="Liu H."/>
            <person name="Sun Y."/>
            <person name="Le M."/>
            <person name="Wang Q."/>
            <person name="Wei S."/>
            <person name="Zheng Y."/>
            <person name="Lin W."/>
            <person name="Duan Y."/>
            <person name="Cao H."/>
            <person name="Xiong S."/>
            <person name="Wang X."/>
            <person name="Wei L."/>
            <person name="Li C."/>
            <person name="Ma Q."/>
            <person name="Ju M."/>
            <person name="Zhao R."/>
            <person name="Li G."/>
            <person name="Mu C."/>
            <person name="Tian Q."/>
            <person name="Mei H."/>
            <person name="Zhang T."/>
            <person name="Gao T."/>
            <person name="Zhang H."/>
        </authorList>
    </citation>
    <scope>NUCLEOTIDE SEQUENCE</scope>
    <source>
        <strain evidence="7">KEN1</strain>
    </source>
</reference>
<dbReference type="InterPro" id="IPR016461">
    <property type="entry name" value="COMT-like"/>
</dbReference>
<dbReference type="GO" id="GO:0008757">
    <property type="term" value="F:S-adenosylmethionine-dependent methyltransferase activity"/>
    <property type="evidence" value="ECO:0007669"/>
    <property type="project" value="UniProtKB-ARBA"/>
</dbReference>
<dbReference type="SUPFAM" id="SSF53335">
    <property type="entry name" value="S-adenosyl-L-methionine-dependent methyltransferases"/>
    <property type="match status" value="1"/>
</dbReference>
<evidence type="ECO:0000259" key="6">
    <source>
        <dbReference type="Pfam" id="PF08100"/>
    </source>
</evidence>